<dbReference type="AlphaFoldDB" id="A0A6M3IMC1"/>
<sequence length="209" mass="23414">MRVSNFHKEIAKLIAQGMPNREIMKQVSICGSRLSVLKANPLMQREIERYRKLEEDKYVKALKVFEDEAENVAKEIVSVAKKSTIDKTKLDAGLAVLDKLAAARGDVGTGQHGEEVVFEQMLRVTKRSQGVYDDADVESDGFDPGRAYEELERDLRPAVEKAINITPKPTFARMVKESLKNDPMPALGDNGDKKQYDISPALKRMLGVH</sequence>
<accession>A0A6M3IMC1</accession>
<evidence type="ECO:0000313" key="1">
    <source>
        <dbReference type="EMBL" id="QJA58656.1"/>
    </source>
</evidence>
<gene>
    <name evidence="2" type="ORF">MM415A00499_0030</name>
    <name evidence="1" type="ORF">MM415B01425_0001</name>
</gene>
<dbReference type="EMBL" id="MT142468">
    <property type="protein sequence ID" value="QJA81755.1"/>
    <property type="molecule type" value="Genomic_DNA"/>
</dbReference>
<dbReference type="EMBL" id="MT141334">
    <property type="protein sequence ID" value="QJA58656.1"/>
    <property type="molecule type" value="Genomic_DNA"/>
</dbReference>
<evidence type="ECO:0000313" key="2">
    <source>
        <dbReference type="EMBL" id="QJA81755.1"/>
    </source>
</evidence>
<protein>
    <submittedName>
        <fullName evidence="1">Uncharacterized protein</fullName>
    </submittedName>
</protein>
<proteinExistence type="predicted"/>
<organism evidence="1">
    <name type="scientific">viral metagenome</name>
    <dbReference type="NCBI Taxonomy" id="1070528"/>
    <lineage>
        <taxon>unclassified sequences</taxon>
        <taxon>metagenomes</taxon>
        <taxon>organismal metagenomes</taxon>
    </lineage>
</organism>
<name>A0A6M3IMC1_9ZZZZ</name>
<reference evidence="1" key="1">
    <citation type="submission" date="2020-03" db="EMBL/GenBank/DDBJ databases">
        <title>The deep terrestrial virosphere.</title>
        <authorList>
            <person name="Holmfeldt K."/>
            <person name="Nilsson E."/>
            <person name="Simone D."/>
            <person name="Lopez-Fernandez M."/>
            <person name="Wu X."/>
            <person name="de Brujin I."/>
            <person name="Lundin D."/>
            <person name="Andersson A."/>
            <person name="Bertilsson S."/>
            <person name="Dopson M."/>
        </authorList>
    </citation>
    <scope>NUCLEOTIDE SEQUENCE</scope>
    <source>
        <strain evidence="2">MM415A00499</strain>
        <strain evidence="1">MM415B01425</strain>
    </source>
</reference>